<dbReference type="InterPro" id="IPR051091">
    <property type="entry name" value="O-Glucosyltr/Glycosyltrsf_90"/>
</dbReference>
<reference evidence="2" key="1">
    <citation type="journal article" date="2020" name="Stud. Mycol.">
        <title>101 Dothideomycetes genomes: a test case for predicting lifestyles and emergence of pathogens.</title>
        <authorList>
            <person name="Haridas S."/>
            <person name="Albert R."/>
            <person name="Binder M."/>
            <person name="Bloem J."/>
            <person name="Labutti K."/>
            <person name="Salamov A."/>
            <person name="Andreopoulos B."/>
            <person name="Baker S."/>
            <person name="Barry K."/>
            <person name="Bills G."/>
            <person name="Bluhm B."/>
            <person name="Cannon C."/>
            <person name="Castanera R."/>
            <person name="Culley D."/>
            <person name="Daum C."/>
            <person name="Ezra D."/>
            <person name="Gonzalez J."/>
            <person name="Henrissat B."/>
            <person name="Kuo A."/>
            <person name="Liang C."/>
            <person name="Lipzen A."/>
            <person name="Lutzoni F."/>
            <person name="Magnuson J."/>
            <person name="Mondo S."/>
            <person name="Nolan M."/>
            <person name="Ohm R."/>
            <person name="Pangilinan J."/>
            <person name="Park H.-J."/>
            <person name="Ramirez L."/>
            <person name="Alfaro M."/>
            <person name="Sun H."/>
            <person name="Tritt A."/>
            <person name="Yoshinaga Y."/>
            <person name="Zwiers L.-H."/>
            <person name="Turgeon B."/>
            <person name="Goodwin S."/>
            <person name="Spatafora J."/>
            <person name="Crous P."/>
            <person name="Grigoriev I."/>
        </authorList>
    </citation>
    <scope>NUCLEOTIDE SEQUENCE</scope>
    <source>
        <strain evidence="2">SCOH1-5</strain>
    </source>
</reference>
<name>A0A6A6FRE5_9PEZI</name>
<dbReference type="Pfam" id="PF05686">
    <property type="entry name" value="Glyco_transf_90"/>
    <property type="match status" value="1"/>
</dbReference>
<dbReference type="PANTHER" id="PTHR12203">
    <property type="entry name" value="KDEL LYS-ASP-GLU-LEU CONTAINING - RELATED"/>
    <property type="match status" value="1"/>
</dbReference>
<keyword evidence="3" id="KW-1185">Reference proteome</keyword>
<dbReference type="AlphaFoldDB" id="A0A6A6FRE5"/>
<feature type="domain" description="Glycosyl transferase CAP10" evidence="1">
    <location>
        <begin position="112"/>
        <end position="400"/>
    </location>
</feature>
<organism evidence="2 3">
    <name type="scientific">Cercospora zeae-maydis SCOH1-5</name>
    <dbReference type="NCBI Taxonomy" id="717836"/>
    <lineage>
        <taxon>Eukaryota</taxon>
        <taxon>Fungi</taxon>
        <taxon>Dikarya</taxon>
        <taxon>Ascomycota</taxon>
        <taxon>Pezizomycotina</taxon>
        <taxon>Dothideomycetes</taxon>
        <taxon>Dothideomycetidae</taxon>
        <taxon>Mycosphaerellales</taxon>
        <taxon>Mycosphaerellaceae</taxon>
        <taxon>Cercospora</taxon>
    </lineage>
</organism>
<accession>A0A6A6FRE5</accession>
<dbReference type="InterPro" id="IPR006598">
    <property type="entry name" value="CAP10"/>
</dbReference>
<keyword evidence="2" id="KW-0808">Transferase</keyword>
<dbReference type="SMART" id="SM00672">
    <property type="entry name" value="CAP10"/>
    <property type="match status" value="1"/>
</dbReference>
<dbReference type="PANTHER" id="PTHR12203:SF61">
    <property type="entry name" value="CAPSULE PROTEIN"/>
    <property type="match status" value="1"/>
</dbReference>
<proteinExistence type="predicted"/>
<gene>
    <name evidence="2" type="ORF">CERZMDRAFT_109844</name>
</gene>
<dbReference type="GO" id="GO:0016740">
    <property type="term" value="F:transferase activity"/>
    <property type="evidence" value="ECO:0007669"/>
    <property type="project" value="UniProtKB-KW"/>
</dbReference>
<sequence>MIAHQSATYEQAVTEYSRRYGRHPPPNFEHWFAYAKAVSSPIIDDYDVLDDAISPLLRSSGAEIRKTMDHELEWQDLHERNAWQELVVDQCRGSEHPQRSHPDLVSLSNEHKVFGLVQDNFNALALCDHLEWEHAHGFWESAASLKVARAPLPVLSAAVISTMNDIPFPARAYTHSAYAYDEAEVVEYEKKSHGLYWAGKTTGGFQQVTATDWVPLHRQRFVSLANDQDAEAQTFLRREKDDGLWKLASGPLNKTMFNVHFTDVVQCATDACDVQRKYFDVIKAEPRKKALEYTLVFDADGNGHSARYYRFVQSRSLPLKQTIFREWHDDRLQPWLHYVPISLEMTELPEVVRYFVEEEEGRALAKELALAGREWAQKSMRPEDQVVYLYRLLLELARVQDPERPASK</sequence>
<evidence type="ECO:0000313" key="3">
    <source>
        <dbReference type="Proteomes" id="UP000799539"/>
    </source>
</evidence>
<protein>
    <submittedName>
        <fullName evidence="2">Glycosyltransferase family 90 protein</fullName>
    </submittedName>
</protein>
<evidence type="ECO:0000313" key="2">
    <source>
        <dbReference type="EMBL" id="KAF2216052.1"/>
    </source>
</evidence>
<dbReference type="Proteomes" id="UP000799539">
    <property type="component" value="Unassembled WGS sequence"/>
</dbReference>
<dbReference type="OrthoDB" id="541052at2759"/>
<evidence type="ECO:0000259" key="1">
    <source>
        <dbReference type="SMART" id="SM00672"/>
    </source>
</evidence>
<dbReference type="EMBL" id="ML992665">
    <property type="protein sequence ID" value="KAF2216052.1"/>
    <property type="molecule type" value="Genomic_DNA"/>
</dbReference>